<name>A0A0J1GXE9_9GAMM</name>
<feature type="transmembrane region" description="Helical" evidence="7">
    <location>
        <begin position="71"/>
        <end position="89"/>
    </location>
</feature>
<dbReference type="InterPro" id="IPR036259">
    <property type="entry name" value="MFS_trans_sf"/>
</dbReference>
<dbReference type="Gene3D" id="1.20.1250.20">
    <property type="entry name" value="MFS general substrate transporter like domains"/>
    <property type="match status" value="2"/>
</dbReference>
<keyword evidence="3" id="KW-1003">Cell membrane</keyword>
<dbReference type="PROSITE" id="PS50850">
    <property type="entry name" value="MFS"/>
    <property type="match status" value="1"/>
</dbReference>
<keyword evidence="6 7" id="KW-0472">Membrane</keyword>
<accession>A0A0J1GXE9</accession>
<feature type="transmembrane region" description="Helical" evidence="7">
    <location>
        <begin position="358"/>
        <end position="377"/>
    </location>
</feature>
<feature type="domain" description="Major facilitator superfamily (MFS) profile" evidence="8">
    <location>
        <begin position="1"/>
        <end position="382"/>
    </location>
</feature>
<evidence type="ECO:0000256" key="6">
    <source>
        <dbReference type="ARBA" id="ARBA00023136"/>
    </source>
</evidence>
<evidence type="ECO:0000256" key="1">
    <source>
        <dbReference type="ARBA" id="ARBA00004651"/>
    </source>
</evidence>
<evidence type="ECO:0000259" key="8">
    <source>
        <dbReference type="PROSITE" id="PS50850"/>
    </source>
</evidence>
<proteinExistence type="predicted"/>
<dbReference type="RefSeq" id="WP_047879888.1">
    <property type="nucleotide sequence ID" value="NZ_LDOT01000023.1"/>
</dbReference>
<feature type="transmembrane region" description="Helical" evidence="7">
    <location>
        <begin position="95"/>
        <end position="121"/>
    </location>
</feature>
<dbReference type="OrthoDB" id="8524807at2"/>
<feature type="transmembrane region" description="Helical" evidence="7">
    <location>
        <begin position="41"/>
        <end position="59"/>
    </location>
</feature>
<keyword evidence="5 7" id="KW-1133">Transmembrane helix</keyword>
<comment type="caution">
    <text evidence="9">The sequence shown here is derived from an EMBL/GenBank/DDBJ whole genome shotgun (WGS) entry which is preliminary data.</text>
</comment>
<evidence type="ECO:0000256" key="5">
    <source>
        <dbReference type="ARBA" id="ARBA00022989"/>
    </source>
</evidence>
<keyword evidence="2" id="KW-0813">Transport</keyword>
<feature type="transmembrane region" description="Helical" evidence="7">
    <location>
        <begin position="327"/>
        <end position="346"/>
    </location>
</feature>
<protein>
    <submittedName>
        <fullName evidence="9">Multidrug transporter</fullName>
    </submittedName>
</protein>
<dbReference type="EMBL" id="LDOT01000023">
    <property type="protein sequence ID" value="KLV04119.1"/>
    <property type="molecule type" value="Genomic_DNA"/>
</dbReference>
<dbReference type="AlphaFoldDB" id="A0A0J1GXE9"/>
<feature type="transmembrane region" description="Helical" evidence="7">
    <location>
        <begin position="269"/>
        <end position="287"/>
    </location>
</feature>
<organism evidence="9 10">
    <name type="scientific">Photobacterium aquae</name>
    <dbReference type="NCBI Taxonomy" id="1195763"/>
    <lineage>
        <taxon>Bacteria</taxon>
        <taxon>Pseudomonadati</taxon>
        <taxon>Pseudomonadota</taxon>
        <taxon>Gammaproteobacteria</taxon>
        <taxon>Vibrionales</taxon>
        <taxon>Vibrionaceae</taxon>
        <taxon>Photobacterium</taxon>
    </lineage>
</organism>
<keyword evidence="10" id="KW-1185">Reference proteome</keyword>
<evidence type="ECO:0000256" key="3">
    <source>
        <dbReference type="ARBA" id="ARBA00022475"/>
    </source>
</evidence>
<evidence type="ECO:0000256" key="7">
    <source>
        <dbReference type="SAM" id="Phobius"/>
    </source>
</evidence>
<keyword evidence="4 7" id="KW-0812">Transmembrane</keyword>
<feature type="transmembrane region" description="Helical" evidence="7">
    <location>
        <begin position="241"/>
        <end position="262"/>
    </location>
</feature>
<feature type="transmembrane region" description="Helical" evidence="7">
    <location>
        <begin position="15"/>
        <end position="35"/>
    </location>
</feature>
<dbReference type="PANTHER" id="PTHR23517:SF2">
    <property type="entry name" value="MULTIDRUG RESISTANCE PROTEIN MDTH"/>
    <property type="match status" value="1"/>
</dbReference>
<dbReference type="SUPFAM" id="SSF103473">
    <property type="entry name" value="MFS general substrate transporter"/>
    <property type="match status" value="1"/>
</dbReference>
<dbReference type="PATRIC" id="fig|1195763.3.peg.3418"/>
<evidence type="ECO:0000256" key="2">
    <source>
        <dbReference type="ARBA" id="ARBA00022448"/>
    </source>
</evidence>
<dbReference type="GO" id="GO:0022857">
    <property type="term" value="F:transmembrane transporter activity"/>
    <property type="evidence" value="ECO:0007669"/>
    <property type="project" value="InterPro"/>
</dbReference>
<dbReference type="Proteomes" id="UP000036097">
    <property type="component" value="Unassembled WGS sequence"/>
</dbReference>
<feature type="transmembrane region" description="Helical" evidence="7">
    <location>
        <begin position="201"/>
        <end position="221"/>
    </location>
</feature>
<dbReference type="STRING" id="1195763.ABT56_16045"/>
<dbReference type="InterPro" id="IPR020846">
    <property type="entry name" value="MFS_dom"/>
</dbReference>
<reference evidence="9 10" key="1">
    <citation type="submission" date="2015-05" db="EMBL/GenBank/DDBJ databases">
        <title>Photobacterium galathea sp. nov.</title>
        <authorList>
            <person name="Machado H."/>
            <person name="Gram L."/>
        </authorList>
    </citation>
    <scope>NUCLEOTIDE SEQUENCE [LARGE SCALE GENOMIC DNA]</scope>
    <source>
        <strain evidence="9 10">CGMCC 1.12159</strain>
    </source>
</reference>
<dbReference type="PANTHER" id="PTHR23517">
    <property type="entry name" value="RESISTANCE PROTEIN MDTM, PUTATIVE-RELATED-RELATED"/>
    <property type="match status" value="1"/>
</dbReference>
<dbReference type="GO" id="GO:0005886">
    <property type="term" value="C:plasma membrane"/>
    <property type="evidence" value="ECO:0007669"/>
    <property type="project" value="UniProtKB-SubCell"/>
</dbReference>
<dbReference type="InterPro" id="IPR011701">
    <property type="entry name" value="MFS"/>
</dbReference>
<feature type="transmembrane region" description="Helical" evidence="7">
    <location>
        <begin position="293"/>
        <end position="315"/>
    </location>
</feature>
<feature type="transmembrane region" description="Helical" evidence="7">
    <location>
        <begin position="128"/>
        <end position="149"/>
    </location>
</feature>
<comment type="subcellular location">
    <subcellularLocation>
        <location evidence="1">Cell membrane</location>
        <topology evidence="1">Multi-pass membrane protein</topology>
    </subcellularLocation>
</comment>
<evidence type="ECO:0000256" key="4">
    <source>
        <dbReference type="ARBA" id="ARBA00022692"/>
    </source>
</evidence>
<sequence length="398" mass="43236">MRNYHQPLLNLGHALNHYIILIFPTVIIAISEAWQTHYADLLQLGSWGMLAYGLGALPAGWLGDRWGHQKMMVLFFFGTGISAILTTLAHTPQQLALGIVAIGLFSSIYHPVGMALLFQIVRNKGRAVAVNGVAGNIGLACASITTALLTSHYGWQYAFLVPGMLSCFLGGVYAWTSQRLSGKANTNTEMEQNTSTVTQPLRLFTIIAIIAAAGGLLFQSTTTALPKILNVTFNANLNQTGTLSTVIFLVAAIAQIGIGELIGKVSTRILLTVITAGQCLFLLMAAQSSEWSLTLSLAGFLFFVYAQIPVNDWLIGRYAHSSWRARLYALKYTLSFSTGPIAYWLIAQTYQTTGHFIGLYHTLSCIAALSLAAAVSLPRMTNVQTSQHSNKTLTDRHH</sequence>
<dbReference type="InterPro" id="IPR050171">
    <property type="entry name" value="MFS_Transporters"/>
</dbReference>
<evidence type="ECO:0000313" key="10">
    <source>
        <dbReference type="Proteomes" id="UP000036097"/>
    </source>
</evidence>
<evidence type="ECO:0000313" key="9">
    <source>
        <dbReference type="EMBL" id="KLV04119.1"/>
    </source>
</evidence>
<feature type="transmembrane region" description="Helical" evidence="7">
    <location>
        <begin position="155"/>
        <end position="175"/>
    </location>
</feature>
<dbReference type="Pfam" id="PF07690">
    <property type="entry name" value="MFS_1"/>
    <property type="match status" value="1"/>
</dbReference>
<gene>
    <name evidence="9" type="ORF">ABT56_16045</name>
</gene>